<dbReference type="AlphaFoldDB" id="U6MTN6"/>
<dbReference type="GeneID" id="25472261"/>
<dbReference type="Pfam" id="PF12108">
    <property type="entry name" value="SF3a60_bindingd"/>
    <property type="match status" value="1"/>
</dbReference>
<evidence type="ECO:0000313" key="4">
    <source>
        <dbReference type="Proteomes" id="UP000030754"/>
    </source>
</evidence>
<proteinExistence type="predicted"/>
<dbReference type="VEuPathDB" id="ToxoDB:ENH_00020880"/>
<feature type="compositionally biased region" description="Low complexity" evidence="1">
    <location>
        <begin position="33"/>
        <end position="54"/>
    </location>
</feature>
<evidence type="ECO:0000256" key="1">
    <source>
        <dbReference type="SAM" id="MobiDB-lite"/>
    </source>
</evidence>
<dbReference type="RefSeq" id="XP_013434926.1">
    <property type="nucleotide sequence ID" value="XM_013579472.1"/>
</dbReference>
<keyword evidence="4" id="KW-1185">Reference proteome</keyword>
<feature type="region of interest" description="Disordered" evidence="1">
    <location>
        <begin position="33"/>
        <end position="62"/>
    </location>
</feature>
<protein>
    <submittedName>
        <fullName evidence="3">Splicing factor 3a protein, putative</fullName>
    </submittedName>
</protein>
<dbReference type="OrthoDB" id="2160351at2759"/>
<reference evidence="3" key="1">
    <citation type="submission" date="2013-10" db="EMBL/GenBank/DDBJ databases">
        <title>Genomic analysis of the causative agents of coccidiosis in chickens.</title>
        <authorList>
            <person name="Reid A.J."/>
            <person name="Blake D."/>
            <person name="Billington K."/>
            <person name="Browne H."/>
            <person name="Dunn M."/>
            <person name="Hung S."/>
            <person name="Kawahara F."/>
            <person name="Miranda-Saavedra D."/>
            <person name="Mourier T."/>
            <person name="Nagra H."/>
            <person name="Otto T.D."/>
            <person name="Rawlings N."/>
            <person name="Sanchez A."/>
            <person name="Sanders M."/>
            <person name="Subramaniam C."/>
            <person name="Tay Y."/>
            <person name="Dear P."/>
            <person name="Doerig C."/>
            <person name="Gruber A."/>
            <person name="Parkinson J."/>
            <person name="Shirley M."/>
            <person name="Wan K.L."/>
            <person name="Berriman M."/>
            <person name="Tomley F."/>
            <person name="Pain A."/>
        </authorList>
    </citation>
    <scope>NUCLEOTIDE SEQUENCE [LARGE SCALE GENOMIC DNA]</scope>
    <source>
        <strain evidence="3">Houghton</strain>
    </source>
</reference>
<sequence>MATSVLELLRAAQEEMEKLEEVAAQLLLQQQELEGEEQQQQQQQQQQQLAPLALRPKRRSEKTRRETLQLKWALGDCLQKLEETGRQVLALHLDGDSLKAEETLFLGGQRRGGRAAAAAAAAAAAGSSSSSDVWVNFYDRLKEIRNLYKRRQLEQPEQQQLPLLPLTQQQLLQQFLDFFKPQSLLLSPFVSFCLFCLFL</sequence>
<dbReference type="Proteomes" id="UP000030754">
    <property type="component" value="Unassembled WGS sequence"/>
</dbReference>
<feature type="domain" description="Splicing factor SF3a60 binding" evidence="2">
    <location>
        <begin position="129"/>
        <end position="150"/>
    </location>
</feature>
<reference evidence="3" key="2">
    <citation type="submission" date="2013-10" db="EMBL/GenBank/DDBJ databases">
        <authorList>
            <person name="Aslett M."/>
        </authorList>
    </citation>
    <scope>NUCLEOTIDE SEQUENCE [LARGE SCALE GENOMIC DNA]</scope>
    <source>
        <strain evidence="3">Houghton</strain>
    </source>
</reference>
<dbReference type="EMBL" id="HG723622">
    <property type="protein sequence ID" value="CDJ66458.1"/>
    <property type="molecule type" value="Genomic_DNA"/>
</dbReference>
<organism evidence="3 4">
    <name type="scientific">Eimeria necatrix</name>
    <dbReference type="NCBI Taxonomy" id="51315"/>
    <lineage>
        <taxon>Eukaryota</taxon>
        <taxon>Sar</taxon>
        <taxon>Alveolata</taxon>
        <taxon>Apicomplexa</taxon>
        <taxon>Conoidasida</taxon>
        <taxon>Coccidia</taxon>
        <taxon>Eucoccidiorida</taxon>
        <taxon>Eimeriorina</taxon>
        <taxon>Eimeriidae</taxon>
        <taxon>Eimeria</taxon>
    </lineage>
</organism>
<name>U6MTN6_9EIME</name>
<gene>
    <name evidence="3" type="ORF">ENH_00020880</name>
</gene>
<dbReference type="InterPro" id="IPR021966">
    <property type="entry name" value="SF3a60_bindingd"/>
</dbReference>
<accession>U6MTN6</accession>
<evidence type="ECO:0000259" key="2">
    <source>
        <dbReference type="Pfam" id="PF12108"/>
    </source>
</evidence>
<evidence type="ECO:0000313" key="3">
    <source>
        <dbReference type="EMBL" id="CDJ66458.1"/>
    </source>
</evidence>